<dbReference type="GO" id="GO:0005975">
    <property type="term" value="P:carbohydrate metabolic process"/>
    <property type="evidence" value="ECO:0007669"/>
    <property type="project" value="InterPro"/>
</dbReference>
<organism evidence="2 3">
    <name type="scientific">Acorus gramineus</name>
    <name type="common">Dwarf sweet flag</name>
    <dbReference type="NCBI Taxonomy" id="55184"/>
    <lineage>
        <taxon>Eukaryota</taxon>
        <taxon>Viridiplantae</taxon>
        <taxon>Streptophyta</taxon>
        <taxon>Embryophyta</taxon>
        <taxon>Tracheophyta</taxon>
        <taxon>Spermatophyta</taxon>
        <taxon>Magnoliopsida</taxon>
        <taxon>Liliopsida</taxon>
        <taxon>Acoraceae</taxon>
        <taxon>Acorus</taxon>
    </lineage>
</organism>
<dbReference type="Proteomes" id="UP001179952">
    <property type="component" value="Unassembled WGS sequence"/>
</dbReference>
<feature type="region of interest" description="Disordered" evidence="1">
    <location>
        <begin position="102"/>
        <end position="156"/>
    </location>
</feature>
<reference evidence="2" key="2">
    <citation type="submission" date="2023-06" db="EMBL/GenBank/DDBJ databases">
        <authorList>
            <person name="Ma L."/>
            <person name="Liu K.-W."/>
            <person name="Li Z."/>
            <person name="Hsiao Y.-Y."/>
            <person name="Qi Y."/>
            <person name="Fu T."/>
            <person name="Tang G."/>
            <person name="Zhang D."/>
            <person name="Sun W.-H."/>
            <person name="Liu D.-K."/>
            <person name="Li Y."/>
            <person name="Chen G.-Z."/>
            <person name="Liu X.-D."/>
            <person name="Liao X.-Y."/>
            <person name="Jiang Y.-T."/>
            <person name="Yu X."/>
            <person name="Hao Y."/>
            <person name="Huang J."/>
            <person name="Zhao X.-W."/>
            <person name="Ke S."/>
            <person name="Chen Y.-Y."/>
            <person name="Wu W.-L."/>
            <person name="Hsu J.-L."/>
            <person name="Lin Y.-F."/>
            <person name="Huang M.-D."/>
            <person name="Li C.-Y."/>
            <person name="Huang L."/>
            <person name="Wang Z.-W."/>
            <person name="Zhao X."/>
            <person name="Zhong W.-Y."/>
            <person name="Peng D.-H."/>
            <person name="Ahmad S."/>
            <person name="Lan S."/>
            <person name="Zhang J.-S."/>
            <person name="Tsai W.-C."/>
            <person name="Van De Peer Y."/>
            <person name="Liu Z.-J."/>
        </authorList>
    </citation>
    <scope>NUCLEOTIDE SEQUENCE</scope>
    <source>
        <strain evidence="2">SCP</strain>
        <tissue evidence="2">Leaves</tissue>
    </source>
</reference>
<dbReference type="InterPro" id="IPR044965">
    <property type="entry name" value="Glyco_hydro_17_plant"/>
</dbReference>
<dbReference type="SUPFAM" id="SSF51445">
    <property type="entry name" value="(Trans)glycosidases"/>
    <property type="match status" value="1"/>
</dbReference>
<name>A0AAV9AEW5_ACOGR</name>
<proteinExistence type="predicted"/>
<dbReference type="EMBL" id="JAUJYN010000010">
    <property type="protein sequence ID" value="KAK1262551.1"/>
    <property type="molecule type" value="Genomic_DNA"/>
</dbReference>
<feature type="compositionally biased region" description="Polar residues" evidence="1">
    <location>
        <begin position="145"/>
        <end position="156"/>
    </location>
</feature>
<evidence type="ECO:0000313" key="3">
    <source>
        <dbReference type="Proteomes" id="UP001179952"/>
    </source>
</evidence>
<dbReference type="GO" id="GO:0004553">
    <property type="term" value="F:hydrolase activity, hydrolyzing O-glycosyl compounds"/>
    <property type="evidence" value="ECO:0007669"/>
    <property type="project" value="InterPro"/>
</dbReference>
<reference evidence="2" key="1">
    <citation type="journal article" date="2023" name="Nat. Commun.">
        <title>Diploid and tetraploid genomes of Acorus and the evolution of monocots.</title>
        <authorList>
            <person name="Ma L."/>
            <person name="Liu K.W."/>
            <person name="Li Z."/>
            <person name="Hsiao Y.Y."/>
            <person name="Qi Y."/>
            <person name="Fu T."/>
            <person name="Tang G.D."/>
            <person name="Zhang D."/>
            <person name="Sun W.H."/>
            <person name="Liu D.K."/>
            <person name="Li Y."/>
            <person name="Chen G.Z."/>
            <person name="Liu X.D."/>
            <person name="Liao X.Y."/>
            <person name="Jiang Y.T."/>
            <person name="Yu X."/>
            <person name="Hao Y."/>
            <person name="Huang J."/>
            <person name="Zhao X.W."/>
            <person name="Ke S."/>
            <person name="Chen Y.Y."/>
            <person name="Wu W.L."/>
            <person name="Hsu J.L."/>
            <person name="Lin Y.F."/>
            <person name="Huang M.D."/>
            <person name="Li C.Y."/>
            <person name="Huang L."/>
            <person name="Wang Z.W."/>
            <person name="Zhao X."/>
            <person name="Zhong W.Y."/>
            <person name="Peng D.H."/>
            <person name="Ahmad S."/>
            <person name="Lan S."/>
            <person name="Zhang J.S."/>
            <person name="Tsai W.C."/>
            <person name="Van de Peer Y."/>
            <person name="Liu Z.J."/>
        </authorList>
    </citation>
    <scope>NUCLEOTIDE SEQUENCE</scope>
    <source>
        <strain evidence="2">SCP</strain>
    </source>
</reference>
<dbReference type="Gene3D" id="3.20.20.80">
    <property type="entry name" value="Glycosidases"/>
    <property type="match status" value="1"/>
</dbReference>
<accession>A0AAV9AEW5</accession>
<feature type="compositionally biased region" description="Basic residues" evidence="1">
    <location>
        <begin position="110"/>
        <end position="119"/>
    </location>
</feature>
<evidence type="ECO:0000256" key="1">
    <source>
        <dbReference type="SAM" id="MobiDB-lite"/>
    </source>
</evidence>
<comment type="caution">
    <text evidence="2">The sequence shown here is derived from an EMBL/GenBank/DDBJ whole genome shotgun (WGS) entry which is preliminary data.</text>
</comment>
<dbReference type="PANTHER" id="PTHR32227">
    <property type="entry name" value="GLUCAN ENDO-1,3-BETA-GLUCOSIDASE BG1-RELATED-RELATED"/>
    <property type="match status" value="1"/>
</dbReference>
<dbReference type="InterPro" id="IPR017853">
    <property type="entry name" value="GH"/>
</dbReference>
<sequence length="156" mass="17278">MLQLNKFDTAEEAALTYIDRILISLLLRSMRSLSAAISATGLRIQVSTPHSLGILSVSKPPSSGRFSRGYDRAIIGPILDYHQKTKTPFLILIRIRPQNPKLQGDEAPRLRLRRHHRRQDRVSVGGGSGSGGRQRRERVVGVGGASTSSTTPWKHF</sequence>
<keyword evidence="3" id="KW-1185">Reference proteome</keyword>
<dbReference type="AlphaFoldDB" id="A0AAV9AEW5"/>
<gene>
    <name evidence="2" type="ORF">QJS04_geneDACA001339</name>
</gene>
<protein>
    <submittedName>
        <fullName evidence="2">Glucan endo-1,3-beta-glucosidase 11</fullName>
    </submittedName>
</protein>
<evidence type="ECO:0000313" key="2">
    <source>
        <dbReference type="EMBL" id="KAK1262551.1"/>
    </source>
</evidence>